<evidence type="ECO:0000259" key="2">
    <source>
        <dbReference type="PROSITE" id="PS51898"/>
    </source>
</evidence>
<gene>
    <name evidence="3" type="ORF">UFOPK4237_00045</name>
</gene>
<dbReference type="EMBL" id="CAFBPZ010000002">
    <property type="protein sequence ID" value="CAB5033172.1"/>
    <property type="molecule type" value="Genomic_DNA"/>
</dbReference>
<evidence type="ECO:0000256" key="1">
    <source>
        <dbReference type="ARBA" id="ARBA00023172"/>
    </source>
</evidence>
<dbReference type="PROSITE" id="PS51898">
    <property type="entry name" value="TYR_RECOMBINASE"/>
    <property type="match status" value="1"/>
</dbReference>
<organism evidence="3">
    <name type="scientific">freshwater metagenome</name>
    <dbReference type="NCBI Taxonomy" id="449393"/>
    <lineage>
        <taxon>unclassified sequences</taxon>
        <taxon>metagenomes</taxon>
        <taxon>ecological metagenomes</taxon>
    </lineage>
</organism>
<accession>A0A6J7RX06</accession>
<evidence type="ECO:0000313" key="3">
    <source>
        <dbReference type="EMBL" id="CAB5033172.1"/>
    </source>
</evidence>
<dbReference type="SUPFAM" id="SSF56349">
    <property type="entry name" value="DNA breaking-rejoining enzymes"/>
    <property type="match status" value="1"/>
</dbReference>
<sequence>MKPSLHPSAKPEKIKDGSAAVTIYVDKTELRKGYRLVYWHGRQRIRKYFGDYPSAKSEARRVLANLRAGRVEAATANISDLDQLGRAKRTLAEIGVSLEKAVHDFTHAHKLLAGRNVPSFVQTQLERIGSIRDASVAQVAEEMIADKTNRGRGQNWIKDLRNFLIGTAAPRLKKPIMAVTLEDLEETLTKYSGRTRNNKISFLVQLFNFAKGRYLPENEKTVAHKLDRDAVRPSEVEIWTPEEAKKILDTAHEDELGFFAIAMFSGIRTCEICTLDWSQVKPHSDPDESHIEVKAAGSKMKLGRRIVPILPPLAAYLNKIKPPKSGLIIPNMRMEKRMSEMGIRSKIAWKKNASRHSFGSYRMADIKNVYQVAEEMGNSPAMVKKHYFQAVTKAEASKFWAIRP</sequence>
<dbReference type="AlphaFoldDB" id="A0A6J7RX06"/>
<feature type="domain" description="Tyr recombinase" evidence="2">
    <location>
        <begin position="234"/>
        <end position="401"/>
    </location>
</feature>
<dbReference type="InterPro" id="IPR011010">
    <property type="entry name" value="DNA_brk_join_enz"/>
</dbReference>
<keyword evidence="1" id="KW-0233">DNA recombination</keyword>
<dbReference type="InterPro" id="IPR013762">
    <property type="entry name" value="Integrase-like_cat_sf"/>
</dbReference>
<protein>
    <submittedName>
        <fullName evidence="3">Unannotated protein</fullName>
    </submittedName>
</protein>
<proteinExistence type="predicted"/>
<dbReference type="GO" id="GO:0006310">
    <property type="term" value="P:DNA recombination"/>
    <property type="evidence" value="ECO:0007669"/>
    <property type="project" value="UniProtKB-KW"/>
</dbReference>
<dbReference type="GO" id="GO:0015074">
    <property type="term" value="P:DNA integration"/>
    <property type="evidence" value="ECO:0007669"/>
    <property type="project" value="InterPro"/>
</dbReference>
<dbReference type="InterPro" id="IPR002104">
    <property type="entry name" value="Integrase_catalytic"/>
</dbReference>
<reference evidence="3" key="1">
    <citation type="submission" date="2020-05" db="EMBL/GenBank/DDBJ databases">
        <authorList>
            <person name="Chiriac C."/>
            <person name="Salcher M."/>
            <person name="Ghai R."/>
            <person name="Kavagutti S V."/>
        </authorList>
    </citation>
    <scope>NUCLEOTIDE SEQUENCE</scope>
</reference>
<dbReference type="Gene3D" id="1.10.443.10">
    <property type="entry name" value="Intergrase catalytic core"/>
    <property type="match status" value="1"/>
</dbReference>
<name>A0A6J7RX06_9ZZZZ</name>
<dbReference type="GO" id="GO:0003677">
    <property type="term" value="F:DNA binding"/>
    <property type="evidence" value="ECO:0007669"/>
    <property type="project" value="InterPro"/>
</dbReference>